<gene>
    <name evidence="1" type="ORF">EV193_105265</name>
</gene>
<dbReference type="Proteomes" id="UP000294257">
    <property type="component" value="Unassembled WGS sequence"/>
</dbReference>
<accession>A0A4Q7KN23</accession>
<sequence>MAVANTMPTSQSPVADNDAGPRVEAMIGLEWAQALEQPNDASTTPAGARRAWLHKAPERHVLELYRRAAAAEPDLPAPWWLRALAAGSIRSRRDAFLIEDRVAKLLDSRPGWVFVPWGADGETGYWEYMPSERLLDGPGIPTTLQFTDRHLGWLDLVPPHAGYTPPRAVVVNGPADLRANLSMFESLAP</sequence>
<organism evidence="1 2">
    <name type="scientific">Herbihabitans rhizosphaerae</name>
    <dbReference type="NCBI Taxonomy" id="1872711"/>
    <lineage>
        <taxon>Bacteria</taxon>
        <taxon>Bacillati</taxon>
        <taxon>Actinomycetota</taxon>
        <taxon>Actinomycetes</taxon>
        <taxon>Pseudonocardiales</taxon>
        <taxon>Pseudonocardiaceae</taxon>
        <taxon>Herbihabitans</taxon>
    </lineage>
</organism>
<reference evidence="1 2" key="1">
    <citation type="submission" date="2019-02" db="EMBL/GenBank/DDBJ databases">
        <title>Genomic Encyclopedia of Type Strains, Phase IV (KMG-IV): sequencing the most valuable type-strain genomes for metagenomic binning, comparative biology and taxonomic classification.</title>
        <authorList>
            <person name="Goeker M."/>
        </authorList>
    </citation>
    <scope>NUCLEOTIDE SEQUENCE [LARGE SCALE GENOMIC DNA]</scope>
    <source>
        <strain evidence="1 2">DSM 101727</strain>
    </source>
</reference>
<dbReference type="AlphaFoldDB" id="A0A4Q7KN23"/>
<protein>
    <submittedName>
        <fullName evidence="1">Uncharacterized protein</fullName>
    </submittedName>
</protein>
<comment type="caution">
    <text evidence="1">The sequence shown here is derived from an EMBL/GenBank/DDBJ whole genome shotgun (WGS) entry which is preliminary data.</text>
</comment>
<proteinExistence type="predicted"/>
<evidence type="ECO:0000313" key="2">
    <source>
        <dbReference type="Proteomes" id="UP000294257"/>
    </source>
</evidence>
<dbReference type="EMBL" id="SGWQ01000005">
    <property type="protein sequence ID" value="RZS37707.1"/>
    <property type="molecule type" value="Genomic_DNA"/>
</dbReference>
<keyword evidence="2" id="KW-1185">Reference proteome</keyword>
<name>A0A4Q7KN23_9PSEU</name>
<evidence type="ECO:0000313" key="1">
    <source>
        <dbReference type="EMBL" id="RZS37707.1"/>
    </source>
</evidence>